<reference evidence="9 10" key="1">
    <citation type="journal article" date="2011" name="J. Bacteriol.">
        <title>Genome sequence of Halorhabdus tiamatea, the first archaeon isolated from a deep-sea anoxic brine lake.</title>
        <authorList>
            <person name="Antunes A."/>
            <person name="Alam I."/>
            <person name="Bajic V.B."/>
            <person name="Stingl U."/>
        </authorList>
    </citation>
    <scope>NUCLEOTIDE SEQUENCE [LARGE SCALE GENOMIC DNA]</scope>
    <source>
        <strain evidence="9 10">SARL4B</strain>
    </source>
</reference>
<dbReference type="SUPFAM" id="SSF47384">
    <property type="entry name" value="Homodimeric domain of signal transducing histidine kinase"/>
    <property type="match status" value="1"/>
</dbReference>
<evidence type="ECO:0000256" key="2">
    <source>
        <dbReference type="ARBA" id="ARBA00012438"/>
    </source>
</evidence>
<keyword evidence="11" id="KW-1185">Reference proteome</keyword>
<dbReference type="PANTHER" id="PTHR43711:SF1">
    <property type="entry name" value="HISTIDINE KINASE 1"/>
    <property type="match status" value="1"/>
</dbReference>
<dbReference type="InterPro" id="IPR003594">
    <property type="entry name" value="HATPase_dom"/>
</dbReference>
<dbReference type="GO" id="GO:0000155">
    <property type="term" value="F:phosphorelay sensor kinase activity"/>
    <property type="evidence" value="ECO:0007669"/>
    <property type="project" value="InterPro"/>
</dbReference>
<dbReference type="Pfam" id="PF02518">
    <property type="entry name" value="HATPase_c"/>
    <property type="match status" value="1"/>
</dbReference>
<evidence type="ECO:0000256" key="3">
    <source>
        <dbReference type="ARBA" id="ARBA00022679"/>
    </source>
</evidence>
<evidence type="ECO:0000259" key="6">
    <source>
        <dbReference type="PROSITE" id="PS50109"/>
    </source>
</evidence>
<dbReference type="Pfam" id="PF08448">
    <property type="entry name" value="PAS_4"/>
    <property type="match status" value="1"/>
</dbReference>
<dbReference type="GeneID" id="23799401"/>
<dbReference type="InterPro" id="IPR000014">
    <property type="entry name" value="PAS"/>
</dbReference>
<dbReference type="STRING" id="1033806.HTIA_2045"/>
<keyword evidence="3 9" id="KW-0808">Transferase</keyword>
<keyword evidence="5" id="KW-0902">Two-component regulatory system</keyword>
<dbReference type="InterPro" id="IPR005467">
    <property type="entry name" value="His_kinase_dom"/>
</dbReference>
<dbReference type="EMBL" id="HF571520">
    <property type="protein sequence ID" value="CCQ34159.1"/>
    <property type="molecule type" value="Genomic_DNA"/>
</dbReference>
<dbReference type="PROSITE" id="PS50113">
    <property type="entry name" value="PAC"/>
    <property type="match status" value="1"/>
</dbReference>
<dbReference type="CDD" id="cd00082">
    <property type="entry name" value="HisKA"/>
    <property type="match status" value="1"/>
</dbReference>
<evidence type="ECO:0000259" key="7">
    <source>
        <dbReference type="PROSITE" id="PS50113"/>
    </source>
</evidence>
<evidence type="ECO:0000256" key="4">
    <source>
        <dbReference type="ARBA" id="ARBA00022777"/>
    </source>
</evidence>
<protein>
    <recommendedName>
        <fullName evidence="2">histidine kinase</fullName>
        <ecNumber evidence="2">2.7.13.3</ecNumber>
    </recommendedName>
</protein>
<dbReference type="Proteomes" id="UP000015381">
    <property type="component" value="Chromosome I"/>
</dbReference>
<dbReference type="KEGG" id="hti:HTIA_2045"/>
<feature type="domain" description="PAC" evidence="7">
    <location>
        <begin position="211"/>
        <end position="266"/>
    </location>
</feature>
<name>F7PQ25_9EURY</name>
<dbReference type="Pfam" id="PF00512">
    <property type="entry name" value="HisKA"/>
    <property type="match status" value="1"/>
</dbReference>
<dbReference type="HOGENOM" id="CLU_000445_114_58_2"/>
<evidence type="ECO:0000256" key="1">
    <source>
        <dbReference type="ARBA" id="ARBA00000085"/>
    </source>
</evidence>
<dbReference type="Gene3D" id="3.30.450.20">
    <property type="entry name" value="PAS domain"/>
    <property type="match status" value="1"/>
</dbReference>
<gene>
    <name evidence="9" type="primary">ark</name>
    <name evidence="9" type="ORF">HLRTI_000605</name>
    <name evidence="8" type="ORF">HTIA_2045</name>
</gene>
<dbReference type="OrthoDB" id="8127at2157"/>
<dbReference type="SUPFAM" id="SSF55785">
    <property type="entry name" value="PYP-like sensor domain (PAS domain)"/>
    <property type="match status" value="1"/>
</dbReference>
<dbReference type="PANTHER" id="PTHR43711">
    <property type="entry name" value="TWO-COMPONENT HISTIDINE KINASE"/>
    <property type="match status" value="1"/>
</dbReference>
<evidence type="ECO:0000313" key="11">
    <source>
        <dbReference type="Proteomes" id="UP000015381"/>
    </source>
</evidence>
<dbReference type="InterPro" id="IPR013656">
    <property type="entry name" value="PAS_4"/>
</dbReference>
<evidence type="ECO:0000256" key="5">
    <source>
        <dbReference type="ARBA" id="ARBA00023012"/>
    </source>
</evidence>
<dbReference type="RefSeq" id="WP_008528272.1">
    <property type="nucleotide sequence ID" value="NC_021921.1"/>
</dbReference>
<dbReference type="Proteomes" id="UP000003861">
    <property type="component" value="Unassembled WGS sequence"/>
</dbReference>
<reference evidence="9 10" key="2">
    <citation type="journal article" date="2013" name="PLoS ONE">
        <title>INDIGO - INtegrated Data Warehouse of MIcrobial GenOmes with Examples from the Red Sea Extremophiles.</title>
        <authorList>
            <person name="Alam I."/>
            <person name="Antunes A."/>
            <person name="Kamau A.A."/>
            <person name="Ba Alawi W."/>
            <person name="Kalkatawi M."/>
            <person name="Stingl U."/>
            <person name="Bajic V.B."/>
        </authorList>
    </citation>
    <scope>NUCLEOTIDE SEQUENCE [LARGE SCALE GENOMIC DNA]</scope>
    <source>
        <strain evidence="9 10">SARL4B</strain>
    </source>
</reference>
<dbReference type="EMBL" id="AFNT02000005">
    <property type="protein sequence ID" value="ERJ07247.1"/>
    <property type="molecule type" value="Genomic_DNA"/>
</dbReference>
<dbReference type="InterPro" id="IPR050736">
    <property type="entry name" value="Sensor_HK_Regulatory"/>
</dbReference>
<feature type="domain" description="Histidine kinase" evidence="6">
    <location>
        <begin position="277"/>
        <end position="468"/>
    </location>
</feature>
<keyword evidence="4 9" id="KW-0418">Kinase</keyword>
<dbReference type="Gene3D" id="3.30.565.10">
    <property type="entry name" value="Histidine kinase-like ATPase, C-terminal domain"/>
    <property type="match status" value="1"/>
</dbReference>
<evidence type="ECO:0000313" key="8">
    <source>
        <dbReference type="EMBL" id="CCQ34159.1"/>
    </source>
</evidence>
<evidence type="ECO:0000313" key="9">
    <source>
        <dbReference type="EMBL" id="ERJ07247.1"/>
    </source>
</evidence>
<dbReference type="AlphaFoldDB" id="F7PQ25"/>
<dbReference type="InterPro" id="IPR035965">
    <property type="entry name" value="PAS-like_dom_sf"/>
</dbReference>
<dbReference type="SMART" id="SM00387">
    <property type="entry name" value="HATPase_c"/>
    <property type="match status" value="1"/>
</dbReference>
<dbReference type="eggNOG" id="arCOG02333">
    <property type="taxonomic scope" value="Archaea"/>
</dbReference>
<dbReference type="SMART" id="SM00388">
    <property type="entry name" value="HisKA"/>
    <property type="match status" value="1"/>
</dbReference>
<dbReference type="InterPro" id="IPR036890">
    <property type="entry name" value="HATPase_C_sf"/>
</dbReference>
<organism evidence="9 10">
    <name type="scientific">Halorhabdus tiamatea SARL4B</name>
    <dbReference type="NCBI Taxonomy" id="1033806"/>
    <lineage>
        <taxon>Archaea</taxon>
        <taxon>Methanobacteriati</taxon>
        <taxon>Methanobacteriota</taxon>
        <taxon>Stenosarchaea group</taxon>
        <taxon>Halobacteria</taxon>
        <taxon>Halobacteriales</taxon>
        <taxon>Haloarculaceae</taxon>
        <taxon>Halorhabdus</taxon>
    </lineage>
</organism>
<sequence length="486" mass="52912">MTVGVPVVAYRGPDAASLAERWNGPDRPFVLRPWETDSSAETDDQRPVDCVVLEARADRDVSAWVEAVGERLGAVPIIVVRVGQITDLESAIPDGVTSQFTVAPEVDRVALLSKLASVVEEHVSARSERSILESLLANVPLSLYAKDRDGRHVAVSDEMIDMIGPPYIENQESKRHHHPADVLGKTDFDLYGPELAVESTDAEQSVIETGEPVEDRVEESYGERGMGSSVVTSKVPWYGPDGSVRGTIGVTRDISERKQYEHQLKRQNERLRRLATMVSHDIRNPLSVAVGRLAIARETGDPEHFAAVERAHDRIDALVSDIITVMRQGEPATDLDAVPLADLVRDVFEEHATAGVRLTVSTDATIYVDSGRVRQLFEELFENAIEHGRDADGVMTITVGDLPDGTGFFVADDGVGLSADHQEKLLKPGLSGSNTSTLGLALVATIADAHNWSINLTESEEGGARFEFHGVRNFDASSSGRRSRDA</sequence>
<dbReference type="InterPro" id="IPR003661">
    <property type="entry name" value="HisK_dim/P_dom"/>
</dbReference>
<dbReference type="EC" id="2.7.13.3" evidence="2"/>
<reference evidence="8 11" key="3">
    <citation type="journal article" date="2014" name="Environ. Microbiol.">
        <title>Halorhabdus tiamatea: proteogenomics and glycosidase activity measurements identify the first cultivated euryarchaeon from a deep-sea anoxic brine lake as potential polysaccharide degrader.</title>
        <authorList>
            <person name="Werner J."/>
            <person name="Ferrer M."/>
            <person name="Michel G."/>
            <person name="Mann A.J."/>
            <person name="Huang S."/>
            <person name="Juarez S."/>
            <person name="Ciordia S."/>
            <person name="Albar J.P."/>
            <person name="Alcaide M."/>
            <person name="La Cono V."/>
            <person name="Yakimov M.M."/>
            <person name="Antunes A."/>
            <person name="Taborda M."/>
            <person name="Da Costa M.S."/>
            <person name="Amann R.I."/>
            <person name="Gloeckner F.O."/>
            <person name="Golyshina O.V."/>
            <person name="Golyshin P.N."/>
            <person name="Teeling H."/>
        </authorList>
    </citation>
    <scope>NUCLEOTIDE SEQUENCE [LARGE SCALE GENOMIC DNA]</scope>
    <source>
        <strain evidence="11">SARL4B</strain>
        <strain evidence="8">Type strain: SARL4B</strain>
    </source>
</reference>
<dbReference type="PROSITE" id="PS50109">
    <property type="entry name" value="HIS_KIN"/>
    <property type="match status" value="1"/>
</dbReference>
<dbReference type="NCBIfam" id="TIGR00229">
    <property type="entry name" value="sensory_box"/>
    <property type="match status" value="1"/>
</dbReference>
<evidence type="ECO:0000313" key="10">
    <source>
        <dbReference type="Proteomes" id="UP000003861"/>
    </source>
</evidence>
<accession>F7PQ25</accession>
<dbReference type="Gene3D" id="1.10.287.130">
    <property type="match status" value="1"/>
</dbReference>
<dbReference type="SUPFAM" id="SSF55874">
    <property type="entry name" value="ATPase domain of HSP90 chaperone/DNA topoisomerase II/histidine kinase"/>
    <property type="match status" value="1"/>
</dbReference>
<comment type="catalytic activity">
    <reaction evidence="1">
        <text>ATP + protein L-histidine = ADP + protein N-phospho-L-histidine.</text>
        <dbReference type="EC" id="2.7.13.3"/>
    </reaction>
</comment>
<proteinExistence type="predicted"/>
<dbReference type="InterPro" id="IPR000700">
    <property type="entry name" value="PAS-assoc_C"/>
</dbReference>
<dbReference type="InterPro" id="IPR036097">
    <property type="entry name" value="HisK_dim/P_sf"/>
</dbReference>